<reference evidence="2" key="1">
    <citation type="journal article" date="2022" name="Mol. Ecol. Resour.">
        <title>The genomes of chicory, endive, great burdock and yacon provide insights into Asteraceae palaeo-polyploidization history and plant inulin production.</title>
        <authorList>
            <person name="Fan W."/>
            <person name="Wang S."/>
            <person name="Wang H."/>
            <person name="Wang A."/>
            <person name="Jiang F."/>
            <person name="Liu H."/>
            <person name="Zhao H."/>
            <person name="Xu D."/>
            <person name="Zhang Y."/>
        </authorList>
    </citation>
    <scope>NUCLEOTIDE SEQUENCE [LARGE SCALE GENOMIC DNA]</scope>
    <source>
        <strain evidence="2">cv. Niubang</strain>
    </source>
</reference>
<dbReference type="EMBL" id="CM042062">
    <property type="protein sequence ID" value="KAI3669532.1"/>
    <property type="molecule type" value="Genomic_DNA"/>
</dbReference>
<protein>
    <submittedName>
        <fullName evidence="1">Uncharacterized protein</fullName>
    </submittedName>
</protein>
<evidence type="ECO:0000313" key="1">
    <source>
        <dbReference type="EMBL" id="KAI3669532.1"/>
    </source>
</evidence>
<sequence>MSWGEFVKRFKAQFCPLAAVKKLEEEFLSLEQKGMSVREYTTKFIEKSRFAGIYVPNEERRVERFVFGLRSDIREFVSNKEPSTFQVAVNAAEMREKEKNSKCNRRHKGECKIDQEGCYKYGKIGHLAQDCQSSRSCYQCGSPDHIRTNCPQLKKGSSGGYVEKGSEKKMDPAKVRARVFNMIAEEAAEIPDVVTGTFFIDSNYAKVLFDSGANRSFVSPIFVHKLNEKLKKLKHELKVEVDDNSQILVEEVFDGCSIVIDGQSFPLRMYLMGMGEFDIIVGMDWLASNDTHIVCNKKLIRIAQPGKEEIVVFGDRRDRKSCLISMIKAKQCLVKGCVGFLAYVIYANKEKKGLESVPVVCEYPEVFLKDLTTFPPDRQVEFRIDLVPGAAPIARAPYRLAPAEMKEMMTQLQELLDKGFIRPSTSPWGAPVLFVKKKDGSMRMCIDYRELNKLTIKNKYPLPRIDDLFDQLQGAGYFSKIDLRSGYHQLKVREEDVSKTAFRTRYGHYEFLVMPFGLTNAPAAFMDLMNRVCSLFLDKYVIVFIDDILIYSRSKEDHETHLRAILELLKREKLYAKFSKCEFSLKEVQFLGHVVSKDGIKVDPAKIEAIKGWEEPKTPSEVRSFLGLAGYYRKFIQDFSRIATPLIALTRKNVKFVWVKDQKEAFSKLKESLSSAPVLSLHNGTEGFVIYSDASKLGLGCVLMQEGKVIAYASRQLKEHAKNYPTHDLELAAVVFALKIWRHYLYGIKCQIYTDHKSLQYLFKQKELNMRQRRWMELLSDYDCDILYHPGKKKL</sequence>
<comment type="caution">
    <text evidence="1">The sequence shown here is derived from an EMBL/GenBank/DDBJ whole genome shotgun (WGS) entry which is preliminary data.</text>
</comment>
<organism evidence="1 2">
    <name type="scientific">Arctium lappa</name>
    <name type="common">Greater burdock</name>
    <name type="synonym">Lappa major</name>
    <dbReference type="NCBI Taxonomy" id="4217"/>
    <lineage>
        <taxon>Eukaryota</taxon>
        <taxon>Viridiplantae</taxon>
        <taxon>Streptophyta</taxon>
        <taxon>Embryophyta</taxon>
        <taxon>Tracheophyta</taxon>
        <taxon>Spermatophyta</taxon>
        <taxon>Magnoliopsida</taxon>
        <taxon>eudicotyledons</taxon>
        <taxon>Gunneridae</taxon>
        <taxon>Pentapetalae</taxon>
        <taxon>asterids</taxon>
        <taxon>campanulids</taxon>
        <taxon>Asterales</taxon>
        <taxon>Asteraceae</taxon>
        <taxon>Carduoideae</taxon>
        <taxon>Cardueae</taxon>
        <taxon>Arctiinae</taxon>
        <taxon>Arctium</taxon>
    </lineage>
</organism>
<keyword evidence="2" id="KW-1185">Reference proteome</keyword>
<gene>
    <name evidence="1" type="ORF">L6452_40769</name>
</gene>
<evidence type="ECO:0000313" key="2">
    <source>
        <dbReference type="Proteomes" id="UP001055879"/>
    </source>
</evidence>
<name>A0ACB8XMU5_ARCLA</name>
<accession>A0ACB8XMU5</accession>
<dbReference type="Proteomes" id="UP001055879">
    <property type="component" value="Linkage Group LG16"/>
</dbReference>
<proteinExistence type="predicted"/>
<reference evidence="1 2" key="2">
    <citation type="journal article" date="2022" name="Mol. Ecol. Resour.">
        <title>The genomes of chicory, endive, great burdock and yacon provide insights into Asteraceae paleo-polyploidization history and plant inulin production.</title>
        <authorList>
            <person name="Fan W."/>
            <person name="Wang S."/>
            <person name="Wang H."/>
            <person name="Wang A."/>
            <person name="Jiang F."/>
            <person name="Liu H."/>
            <person name="Zhao H."/>
            <person name="Xu D."/>
            <person name="Zhang Y."/>
        </authorList>
    </citation>
    <scope>NUCLEOTIDE SEQUENCE [LARGE SCALE GENOMIC DNA]</scope>
    <source>
        <strain evidence="2">cv. Niubang</strain>
    </source>
</reference>